<keyword evidence="3" id="KW-1185">Reference proteome</keyword>
<reference evidence="2 3" key="1">
    <citation type="submission" date="2021-02" db="EMBL/GenBank/DDBJ databases">
        <title>Cotonvirus japonicus, which uses Golgi apparatus of host cells for its virion factory, phylogenetically links tailed tupanvirus and icosahedral mimivirus.</title>
        <authorList>
            <person name="Takahashi H."/>
            <person name="Fukaya S."/>
            <person name="Song C."/>
            <person name="Murata K."/>
            <person name="Takemura M."/>
        </authorList>
    </citation>
    <scope>NUCLEOTIDE SEQUENCE [LARGE SCALE GENOMIC DNA]</scope>
</reference>
<accession>A0ABM7NQS1</accession>
<organism evidence="2 3">
    <name type="scientific">Cotonvirus japonicus</name>
    <dbReference type="NCBI Taxonomy" id="2811091"/>
    <lineage>
        <taxon>Viruses</taxon>
        <taxon>Varidnaviria</taxon>
        <taxon>Bamfordvirae</taxon>
        <taxon>Nucleocytoviricota</taxon>
        <taxon>Megaviricetes</taxon>
        <taxon>Imitervirales</taxon>
        <taxon>Mimiviridae</taxon>
        <taxon>Megamimivirinae</taxon>
        <taxon>Cotonvirus</taxon>
        <taxon>Cotonvirus japonicum</taxon>
    </lineage>
</organism>
<keyword evidence="1" id="KW-0472">Membrane</keyword>
<dbReference type="EMBL" id="AP024483">
    <property type="protein sequence ID" value="BCS82495.1"/>
    <property type="molecule type" value="Genomic_DNA"/>
</dbReference>
<feature type="transmembrane region" description="Helical" evidence="1">
    <location>
        <begin position="6"/>
        <end position="28"/>
    </location>
</feature>
<dbReference type="Proteomes" id="UP001321479">
    <property type="component" value="Segment"/>
</dbReference>
<dbReference type="RefSeq" id="YP_010841103.1">
    <property type="nucleotide sequence ID" value="NC_079139.1"/>
</dbReference>
<protein>
    <submittedName>
        <fullName evidence="2">ORFan</fullName>
    </submittedName>
</protein>
<evidence type="ECO:0000256" key="1">
    <source>
        <dbReference type="SAM" id="Phobius"/>
    </source>
</evidence>
<name>A0ABM7NQS1_9VIRU</name>
<dbReference type="GeneID" id="80557700"/>
<evidence type="ECO:0000313" key="3">
    <source>
        <dbReference type="Proteomes" id="UP001321479"/>
    </source>
</evidence>
<keyword evidence="1" id="KW-0812">Transmembrane</keyword>
<sequence>MSNILHNSDMIMCKILISSLMKLIFNFLNKFGTRKYFMNYKNLKFKDISHLIFLIISLSNKNEYCVK</sequence>
<proteinExistence type="predicted"/>
<keyword evidence="1" id="KW-1133">Transmembrane helix</keyword>
<evidence type="ECO:0000313" key="2">
    <source>
        <dbReference type="EMBL" id="BCS82495.1"/>
    </source>
</evidence>